<dbReference type="Proteomes" id="UP001642409">
    <property type="component" value="Unassembled WGS sequence"/>
</dbReference>
<reference evidence="1" key="1">
    <citation type="submission" date="2023-06" db="EMBL/GenBank/DDBJ databases">
        <authorList>
            <person name="Kurt Z."/>
        </authorList>
    </citation>
    <scope>NUCLEOTIDE SEQUENCE</scope>
</reference>
<dbReference type="EMBL" id="CATOUU010001169">
    <property type="protein sequence ID" value="CAI9975324.1"/>
    <property type="molecule type" value="Genomic_DNA"/>
</dbReference>
<accession>A0AA86V064</accession>
<name>A0AA86V064_9EUKA</name>
<comment type="caution">
    <text evidence="1">The sequence shown here is derived from an EMBL/GenBank/DDBJ whole genome shotgun (WGS) entry which is preliminary data.</text>
</comment>
<evidence type="ECO:0000313" key="1">
    <source>
        <dbReference type="EMBL" id="CAI9975324.1"/>
    </source>
</evidence>
<evidence type="ECO:0000313" key="2">
    <source>
        <dbReference type="EMBL" id="CAL5986326.1"/>
    </source>
</evidence>
<proteinExistence type="predicted"/>
<protein>
    <submittedName>
        <fullName evidence="2">Hypothetical_protein</fullName>
    </submittedName>
</protein>
<organism evidence="1">
    <name type="scientific">Hexamita inflata</name>
    <dbReference type="NCBI Taxonomy" id="28002"/>
    <lineage>
        <taxon>Eukaryota</taxon>
        <taxon>Metamonada</taxon>
        <taxon>Diplomonadida</taxon>
        <taxon>Hexamitidae</taxon>
        <taxon>Hexamitinae</taxon>
        <taxon>Hexamita</taxon>
    </lineage>
</organism>
<sequence length="141" mass="16402">MQRQLAKVTKLILTEDNQAQQLNQKHKRKHFRPKNQLELFDILENSKSNYSVSTIPRIQTTKIQNNTSNYVFNNQTASKVIYWDQNSKNDVKLLQIKTNQKGQQFFDEIVIQTGVNGQLNGSQINFSTQQFFSSAITEFCQ</sequence>
<gene>
    <name evidence="1" type="ORF">HINF_LOCUS62969</name>
    <name evidence="2" type="ORF">HINF_LOCUS9351</name>
</gene>
<dbReference type="AlphaFoldDB" id="A0AA86V064"/>
<keyword evidence="3" id="KW-1185">Reference proteome</keyword>
<dbReference type="EMBL" id="CAXDID020000020">
    <property type="protein sequence ID" value="CAL5986326.1"/>
    <property type="molecule type" value="Genomic_DNA"/>
</dbReference>
<evidence type="ECO:0000313" key="3">
    <source>
        <dbReference type="Proteomes" id="UP001642409"/>
    </source>
</evidence>
<reference evidence="2 3" key="2">
    <citation type="submission" date="2024-07" db="EMBL/GenBank/DDBJ databases">
        <authorList>
            <person name="Akdeniz Z."/>
        </authorList>
    </citation>
    <scope>NUCLEOTIDE SEQUENCE [LARGE SCALE GENOMIC DNA]</scope>
</reference>